<dbReference type="EMBL" id="KZ155820">
    <property type="protein sequence ID" value="OUS44449.1"/>
    <property type="molecule type" value="Genomic_DNA"/>
</dbReference>
<keyword evidence="1" id="KW-0812">Transmembrane</keyword>
<keyword evidence="1" id="KW-1133">Transmembrane helix</keyword>
<organism evidence="2">
    <name type="scientific">Ostreococcus tauri</name>
    <name type="common">Marine green alga</name>
    <dbReference type="NCBI Taxonomy" id="70448"/>
    <lineage>
        <taxon>Eukaryota</taxon>
        <taxon>Viridiplantae</taxon>
        <taxon>Chlorophyta</taxon>
        <taxon>Mamiellophyceae</taxon>
        <taxon>Mamiellales</taxon>
        <taxon>Bathycoccaceae</taxon>
        <taxon>Ostreococcus</taxon>
    </lineage>
</organism>
<evidence type="ECO:0000256" key="1">
    <source>
        <dbReference type="SAM" id="Phobius"/>
    </source>
</evidence>
<dbReference type="Proteomes" id="UP000195557">
    <property type="component" value="Unassembled WGS sequence"/>
</dbReference>
<keyword evidence="1" id="KW-0472">Membrane</keyword>
<protein>
    <submittedName>
        <fullName evidence="2">Uncharacterized protein</fullName>
    </submittedName>
</protein>
<reference evidence="2" key="1">
    <citation type="submission" date="2017-04" db="EMBL/GenBank/DDBJ databases">
        <title>Population genomics of picophytoplankton unveils novel chromosome hypervariability.</title>
        <authorList>
            <consortium name="DOE Joint Genome Institute"/>
            <person name="Blanc-Mathieu R."/>
            <person name="Krasovec M."/>
            <person name="Hebrard M."/>
            <person name="Yau S."/>
            <person name="Desgranges E."/>
            <person name="Martin J."/>
            <person name="Schackwitz W."/>
            <person name="Kuo A."/>
            <person name="Salin G."/>
            <person name="Donnadieu C."/>
            <person name="Desdevises Y."/>
            <person name="Sanchez-Ferandin S."/>
            <person name="Moreau H."/>
            <person name="Rivals E."/>
            <person name="Grigoriev I.V."/>
            <person name="Grimsley N."/>
            <person name="Eyre-Walker A."/>
            <person name="Piganeau G."/>
        </authorList>
    </citation>
    <scope>NUCLEOTIDE SEQUENCE [LARGE SCALE GENOMIC DNA]</scope>
    <source>
        <strain evidence="2">RCC 1115</strain>
    </source>
</reference>
<dbReference type="AlphaFoldDB" id="A0A1Y5I4L8"/>
<feature type="transmembrane region" description="Helical" evidence="1">
    <location>
        <begin position="57"/>
        <end position="76"/>
    </location>
</feature>
<feature type="transmembrane region" description="Helical" evidence="1">
    <location>
        <begin position="96"/>
        <end position="119"/>
    </location>
</feature>
<sequence length="131" mass="14844">MGKLTQRMSDLVKKRRARKLELDAESERNAVATTVAVTGLCTLANHFEKLHIITAPIIWLVNLIGHLTGAKAPIMITKVVSYKKATYFTVGVQMQYQVAFMVFIAGVSWYISYRCIIWVKNAVLPDERLKM</sequence>
<gene>
    <name evidence="2" type="ORF">BE221DRAFT_195538</name>
</gene>
<proteinExistence type="predicted"/>
<accession>A0A1Y5I4L8</accession>
<evidence type="ECO:0000313" key="2">
    <source>
        <dbReference type="EMBL" id="OUS44449.1"/>
    </source>
</evidence>
<name>A0A1Y5I4L8_OSTTA</name>